<dbReference type="SUPFAM" id="SSF160246">
    <property type="entry name" value="EspE N-terminal domain-like"/>
    <property type="match status" value="1"/>
</dbReference>
<protein>
    <recommendedName>
        <fullName evidence="3">Bacteriophage N4 adsorption protein B</fullName>
    </recommendedName>
</protein>
<proteinExistence type="predicted"/>
<dbReference type="EMBL" id="BSFN01000005">
    <property type="protein sequence ID" value="GLK89073.1"/>
    <property type="molecule type" value="Genomic_DNA"/>
</dbReference>
<evidence type="ECO:0000313" key="2">
    <source>
        <dbReference type="Proteomes" id="UP001143328"/>
    </source>
</evidence>
<reference evidence="1" key="2">
    <citation type="submission" date="2023-01" db="EMBL/GenBank/DDBJ databases">
        <authorList>
            <person name="Sun Q."/>
            <person name="Evtushenko L."/>
        </authorList>
    </citation>
    <scope>NUCLEOTIDE SEQUENCE</scope>
    <source>
        <strain evidence="1">VKM B-2935</strain>
    </source>
</reference>
<organism evidence="1 2">
    <name type="scientific">Pseudomonas turukhanskensis</name>
    <dbReference type="NCBI Taxonomy" id="1806536"/>
    <lineage>
        <taxon>Bacteria</taxon>
        <taxon>Pseudomonadati</taxon>
        <taxon>Pseudomonadota</taxon>
        <taxon>Gammaproteobacteria</taxon>
        <taxon>Pseudomonadales</taxon>
        <taxon>Pseudomonadaceae</taxon>
        <taxon>Pseudomonas</taxon>
    </lineage>
</organism>
<dbReference type="Proteomes" id="UP001143328">
    <property type="component" value="Unassembled WGS sequence"/>
</dbReference>
<comment type="caution">
    <text evidence="1">The sequence shown here is derived from an EMBL/GenBank/DDBJ whole genome shotgun (WGS) entry which is preliminary data.</text>
</comment>
<dbReference type="Gene3D" id="1.10.40.70">
    <property type="match status" value="1"/>
</dbReference>
<accession>A0A9W6K6E4</accession>
<keyword evidence="2" id="KW-1185">Reference proteome</keyword>
<sequence>MATQHNSRLGQILLNKGLISPDQLAHAIQSQTSSHKRLGEILIEQGLVTERQLGKALKKQSSLRVAATLVAALLSPFQMASADLHRPAASSVSRTLQPLNDSEMSNVSAQGLDDVLQGLFLQAESGDGIGTAAKLAKLVMPVLNSLDAETSMKDVRYDTSKLTSVLNADGSVNVRLPSSIGELRFDNVRVAGAGVGQSMGSVTLQDIDLSQASLRISMRP</sequence>
<gene>
    <name evidence="1" type="ORF">GCM10017655_21350</name>
</gene>
<evidence type="ECO:0008006" key="3">
    <source>
        <dbReference type="Google" id="ProtNLM"/>
    </source>
</evidence>
<reference evidence="1" key="1">
    <citation type="journal article" date="2014" name="Int. J. Syst. Evol. Microbiol.">
        <title>Complete genome sequence of Corynebacterium casei LMG S-19264T (=DSM 44701T), isolated from a smear-ripened cheese.</title>
        <authorList>
            <consortium name="US DOE Joint Genome Institute (JGI-PGF)"/>
            <person name="Walter F."/>
            <person name="Albersmeier A."/>
            <person name="Kalinowski J."/>
            <person name="Ruckert C."/>
        </authorList>
    </citation>
    <scope>NUCLEOTIDE SEQUENCE</scope>
    <source>
        <strain evidence="1">VKM B-2935</strain>
    </source>
</reference>
<dbReference type="InterPro" id="IPR037257">
    <property type="entry name" value="T2SS_E_N_sf"/>
</dbReference>
<evidence type="ECO:0000313" key="1">
    <source>
        <dbReference type="EMBL" id="GLK89073.1"/>
    </source>
</evidence>
<dbReference type="AlphaFoldDB" id="A0A9W6K6E4"/>
<dbReference type="RefSeq" id="WP_271195286.1">
    <property type="nucleotide sequence ID" value="NZ_BSFN01000005.1"/>
</dbReference>
<name>A0A9W6K6E4_9PSED</name>